<keyword evidence="3" id="KW-0862">Zinc</keyword>
<dbReference type="Gene3D" id="6.10.140.2220">
    <property type="match status" value="1"/>
</dbReference>
<dbReference type="PANTHER" id="PTHR13244">
    <property type="entry name" value="ZINC FINGER MYND DOMAIN CONTAINING PROTEIN 10"/>
    <property type="match status" value="1"/>
</dbReference>
<dbReference type="Pfam" id="PF01753">
    <property type="entry name" value="zf-MYND"/>
    <property type="match status" value="1"/>
</dbReference>
<dbReference type="GO" id="GO:0034451">
    <property type="term" value="C:centriolar satellite"/>
    <property type="evidence" value="ECO:0007669"/>
    <property type="project" value="TreeGrafter"/>
</dbReference>
<dbReference type="GO" id="GO:0005737">
    <property type="term" value="C:cytoplasm"/>
    <property type="evidence" value="ECO:0007669"/>
    <property type="project" value="TreeGrafter"/>
</dbReference>
<dbReference type="VEuPathDB" id="VectorBase:GAUT040107"/>
<dbReference type="STRING" id="7395.A0A1A9VKX3"/>
<dbReference type="AlphaFoldDB" id="A0A1A9VKX3"/>
<feature type="domain" description="MYND-type" evidence="6">
    <location>
        <begin position="417"/>
        <end position="453"/>
    </location>
</feature>
<reference evidence="7" key="1">
    <citation type="submission" date="2020-05" db="UniProtKB">
        <authorList>
            <consortium name="EnsemblMetazoa"/>
        </authorList>
    </citation>
    <scope>IDENTIFICATION</scope>
    <source>
        <strain evidence="7">TTRI</strain>
    </source>
</reference>
<evidence type="ECO:0000259" key="6">
    <source>
        <dbReference type="PROSITE" id="PS50865"/>
    </source>
</evidence>
<dbReference type="GO" id="GO:0036159">
    <property type="term" value="P:inner dynein arm assembly"/>
    <property type="evidence" value="ECO:0007669"/>
    <property type="project" value="TreeGrafter"/>
</dbReference>
<sequence>MVNFVYPEELTYFVESIRPFRIIDIGSPKWFDVHEMIIKLSQQATLEAVEHREEEVKEMLIANDKLKILIQEAFCVFLWKTRVLPHLLDIDPNPEATFVIYTVLYHEGAVMSLLDVALYHESACQALQDSAIDLVDYCAQAVAQVIGLVSMGHHENETNLDVDASTLSELERQKRDLIYKIGLRCISILNYLADNVNALPLNAGRRMVVTHDVPWLMADLLNFRPWQRRTKKGLEKYIDDKWIVVKGEEASKVIKHEAQAWFCMRQILFNNKLMQNYEINEERRKRLAACQCLLHECLLDQLPPLMNLKQLLCNLSLSGGSGGSARNNLFLEEVPEIRERLIGETEKSGGFIEIAKQQENIFLCKDKQKIAEIAKRLNAAYNTDLLAELEQKVEETEKESAFHHDGDKSNEVKDHKCGNCLAEAEKKCSQCKSIYYCSRKCQLDDWPNHKRNCVKV</sequence>
<dbReference type="GO" id="GO:0036158">
    <property type="term" value="P:outer dynein arm assembly"/>
    <property type="evidence" value="ECO:0007669"/>
    <property type="project" value="TreeGrafter"/>
</dbReference>
<proteinExistence type="predicted"/>
<evidence type="ECO:0000256" key="4">
    <source>
        <dbReference type="PROSITE-ProRule" id="PRU00134"/>
    </source>
</evidence>
<organism evidence="7 8">
    <name type="scientific">Glossina austeni</name>
    <name type="common">Savannah tsetse fly</name>
    <dbReference type="NCBI Taxonomy" id="7395"/>
    <lineage>
        <taxon>Eukaryota</taxon>
        <taxon>Metazoa</taxon>
        <taxon>Ecdysozoa</taxon>
        <taxon>Arthropoda</taxon>
        <taxon>Hexapoda</taxon>
        <taxon>Insecta</taxon>
        <taxon>Pterygota</taxon>
        <taxon>Neoptera</taxon>
        <taxon>Endopterygota</taxon>
        <taxon>Diptera</taxon>
        <taxon>Brachycera</taxon>
        <taxon>Muscomorpha</taxon>
        <taxon>Hippoboscoidea</taxon>
        <taxon>Glossinidae</taxon>
        <taxon>Glossina</taxon>
    </lineage>
</organism>
<dbReference type="Proteomes" id="UP000078200">
    <property type="component" value="Unassembled WGS sequence"/>
</dbReference>
<name>A0A1A9VKX3_GLOAU</name>
<evidence type="ECO:0000256" key="2">
    <source>
        <dbReference type="ARBA" id="ARBA00022771"/>
    </source>
</evidence>
<dbReference type="InterPro" id="IPR002893">
    <property type="entry name" value="Znf_MYND"/>
</dbReference>
<evidence type="ECO:0000256" key="3">
    <source>
        <dbReference type="ARBA" id="ARBA00022833"/>
    </source>
</evidence>
<evidence type="ECO:0000313" key="7">
    <source>
        <dbReference type="EnsemblMetazoa" id="GAUT040107-PA"/>
    </source>
</evidence>
<keyword evidence="2 4" id="KW-0863">Zinc-finger</keyword>
<keyword evidence="1" id="KW-0479">Metal-binding</keyword>
<evidence type="ECO:0000256" key="1">
    <source>
        <dbReference type="ARBA" id="ARBA00022723"/>
    </source>
</evidence>
<evidence type="ECO:0000313" key="8">
    <source>
        <dbReference type="Proteomes" id="UP000078200"/>
    </source>
</evidence>
<dbReference type="PANTHER" id="PTHR13244:SF7">
    <property type="entry name" value="ZINC FINGER MYND DOMAIN-CONTAINING PROTEIN 10"/>
    <property type="match status" value="1"/>
</dbReference>
<keyword evidence="8" id="KW-1185">Reference proteome</keyword>
<evidence type="ECO:0000256" key="5">
    <source>
        <dbReference type="SAM" id="Coils"/>
    </source>
</evidence>
<accession>A0A1A9VKX3</accession>
<keyword evidence="5" id="KW-0175">Coiled coil</keyword>
<dbReference type="GO" id="GO:0044458">
    <property type="term" value="P:motile cilium assembly"/>
    <property type="evidence" value="ECO:0007669"/>
    <property type="project" value="TreeGrafter"/>
</dbReference>
<feature type="coiled-coil region" evidence="5">
    <location>
        <begin position="379"/>
        <end position="406"/>
    </location>
</feature>
<dbReference type="SUPFAM" id="SSF144232">
    <property type="entry name" value="HIT/MYND zinc finger-like"/>
    <property type="match status" value="1"/>
</dbReference>
<dbReference type="GO" id="GO:0008270">
    <property type="term" value="F:zinc ion binding"/>
    <property type="evidence" value="ECO:0007669"/>
    <property type="project" value="UniProtKB-KW"/>
</dbReference>
<dbReference type="InterPro" id="IPR052298">
    <property type="entry name" value="ZMYND10"/>
</dbReference>
<dbReference type="PROSITE" id="PS50865">
    <property type="entry name" value="ZF_MYND_2"/>
    <property type="match status" value="1"/>
</dbReference>
<protein>
    <recommendedName>
        <fullName evidence="6">MYND-type domain-containing protein</fullName>
    </recommendedName>
</protein>
<dbReference type="EnsemblMetazoa" id="GAUT040107-RA">
    <property type="protein sequence ID" value="GAUT040107-PA"/>
    <property type="gene ID" value="GAUT040107"/>
</dbReference>